<protein>
    <submittedName>
        <fullName evidence="2">Uncharacterized protein</fullName>
    </submittedName>
</protein>
<organism evidence="2 3">
    <name type="scientific">Dreissena polymorpha</name>
    <name type="common">Zebra mussel</name>
    <name type="synonym">Mytilus polymorpha</name>
    <dbReference type="NCBI Taxonomy" id="45954"/>
    <lineage>
        <taxon>Eukaryota</taxon>
        <taxon>Metazoa</taxon>
        <taxon>Spiralia</taxon>
        <taxon>Lophotrochozoa</taxon>
        <taxon>Mollusca</taxon>
        <taxon>Bivalvia</taxon>
        <taxon>Autobranchia</taxon>
        <taxon>Heteroconchia</taxon>
        <taxon>Euheterodonta</taxon>
        <taxon>Imparidentia</taxon>
        <taxon>Neoheterodontei</taxon>
        <taxon>Myida</taxon>
        <taxon>Dreissenoidea</taxon>
        <taxon>Dreissenidae</taxon>
        <taxon>Dreissena</taxon>
    </lineage>
</organism>
<reference evidence="2" key="2">
    <citation type="submission" date="2020-11" db="EMBL/GenBank/DDBJ databases">
        <authorList>
            <person name="McCartney M.A."/>
            <person name="Auch B."/>
            <person name="Kono T."/>
            <person name="Mallez S."/>
            <person name="Becker A."/>
            <person name="Gohl D.M."/>
            <person name="Silverstein K.A.T."/>
            <person name="Koren S."/>
            <person name="Bechman K.B."/>
            <person name="Herman A."/>
            <person name="Abrahante J.E."/>
            <person name="Garbe J."/>
        </authorList>
    </citation>
    <scope>NUCLEOTIDE SEQUENCE</scope>
    <source>
        <strain evidence="2">Duluth1</strain>
        <tissue evidence="2">Whole animal</tissue>
    </source>
</reference>
<sequence>MGEAVCSADEVSSDLKLGKTFREDRERTVPNSSKRSKVKELEQTSISSLRRSFVEPLNDEQHGCFGLENQEGWCVKTGVHTMTHG</sequence>
<reference evidence="2" key="1">
    <citation type="journal article" date="2019" name="bioRxiv">
        <title>The Genome of the Zebra Mussel, Dreissena polymorpha: A Resource for Invasive Species Research.</title>
        <authorList>
            <person name="McCartney M.A."/>
            <person name="Auch B."/>
            <person name="Kono T."/>
            <person name="Mallez S."/>
            <person name="Zhang Y."/>
            <person name="Obille A."/>
            <person name="Becker A."/>
            <person name="Abrahante J.E."/>
            <person name="Garbe J."/>
            <person name="Badalamenti J.P."/>
            <person name="Herman A."/>
            <person name="Mangelson H."/>
            <person name="Liachko I."/>
            <person name="Sullivan S."/>
            <person name="Sone E.D."/>
            <person name="Koren S."/>
            <person name="Silverstein K.A.T."/>
            <person name="Beckman K.B."/>
            <person name="Gohl D.M."/>
        </authorList>
    </citation>
    <scope>NUCLEOTIDE SEQUENCE</scope>
    <source>
        <strain evidence="2">Duluth1</strain>
        <tissue evidence="2">Whole animal</tissue>
    </source>
</reference>
<name>A0A9D4JWC3_DREPO</name>
<evidence type="ECO:0000313" key="3">
    <source>
        <dbReference type="Proteomes" id="UP000828390"/>
    </source>
</evidence>
<gene>
    <name evidence="2" type="ORF">DPMN_124604</name>
</gene>
<accession>A0A9D4JWC3</accession>
<dbReference type="Proteomes" id="UP000828390">
    <property type="component" value="Unassembled WGS sequence"/>
</dbReference>
<keyword evidence="3" id="KW-1185">Reference proteome</keyword>
<feature type="region of interest" description="Disordered" evidence="1">
    <location>
        <begin position="17"/>
        <end position="41"/>
    </location>
</feature>
<dbReference type="EMBL" id="JAIWYP010000005">
    <property type="protein sequence ID" value="KAH3822813.1"/>
    <property type="molecule type" value="Genomic_DNA"/>
</dbReference>
<dbReference type="AlphaFoldDB" id="A0A9D4JWC3"/>
<evidence type="ECO:0000256" key="1">
    <source>
        <dbReference type="SAM" id="MobiDB-lite"/>
    </source>
</evidence>
<proteinExistence type="predicted"/>
<feature type="compositionally biased region" description="Basic and acidic residues" evidence="1">
    <location>
        <begin position="17"/>
        <end position="28"/>
    </location>
</feature>
<comment type="caution">
    <text evidence="2">The sequence shown here is derived from an EMBL/GenBank/DDBJ whole genome shotgun (WGS) entry which is preliminary data.</text>
</comment>
<evidence type="ECO:0000313" key="2">
    <source>
        <dbReference type="EMBL" id="KAH3822813.1"/>
    </source>
</evidence>